<name>A0A8S9HN09_BRACR</name>
<protein>
    <submittedName>
        <fullName evidence="1">Uncharacterized protein</fullName>
    </submittedName>
</protein>
<organism evidence="1 2">
    <name type="scientific">Brassica cretica</name>
    <name type="common">Mustard</name>
    <dbReference type="NCBI Taxonomy" id="69181"/>
    <lineage>
        <taxon>Eukaryota</taxon>
        <taxon>Viridiplantae</taxon>
        <taxon>Streptophyta</taxon>
        <taxon>Embryophyta</taxon>
        <taxon>Tracheophyta</taxon>
        <taxon>Spermatophyta</taxon>
        <taxon>Magnoliopsida</taxon>
        <taxon>eudicotyledons</taxon>
        <taxon>Gunneridae</taxon>
        <taxon>Pentapetalae</taxon>
        <taxon>rosids</taxon>
        <taxon>malvids</taxon>
        <taxon>Brassicales</taxon>
        <taxon>Brassicaceae</taxon>
        <taxon>Brassiceae</taxon>
        <taxon>Brassica</taxon>
    </lineage>
</organism>
<comment type="caution">
    <text evidence="1">The sequence shown here is derived from an EMBL/GenBank/DDBJ whole genome shotgun (WGS) entry which is preliminary data.</text>
</comment>
<accession>A0A8S9HN09</accession>
<proteinExistence type="predicted"/>
<dbReference type="Proteomes" id="UP000712281">
    <property type="component" value="Unassembled WGS sequence"/>
</dbReference>
<evidence type="ECO:0000313" key="2">
    <source>
        <dbReference type="Proteomes" id="UP000712281"/>
    </source>
</evidence>
<gene>
    <name evidence="1" type="ORF">F2Q68_00013615</name>
</gene>
<dbReference type="AlphaFoldDB" id="A0A8S9HN09"/>
<evidence type="ECO:0000313" key="1">
    <source>
        <dbReference type="EMBL" id="KAF2558317.1"/>
    </source>
</evidence>
<dbReference type="EMBL" id="QGKW02001940">
    <property type="protein sequence ID" value="KAF2558317.1"/>
    <property type="molecule type" value="Genomic_DNA"/>
</dbReference>
<reference evidence="1" key="1">
    <citation type="submission" date="2019-12" db="EMBL/GenBank/DDBJ databases">
        <title>Genome sequencing and annotation of Brassica cretica.</title>
        <authorList>
            <person name="Studholme D.J."/>
            <person name="Sarris P.F."/>
        </authorList>
    </citation>
    <scope>NUCLEOTIDE SEQUENCE</scope>
    <source>
        <strain evidence="1">PFS-001/15</strain>
        <tissue evidence="1">Leaf</tissue>
    </source>
</reference>
<sequence length="227" mass="24849">MISAALPSSSDPPEIDREINLVGEATGLVRGFRWSGKKIENKEEEVQILGASPERKDQVVGLELNAGTDSLVEDDGYVSVRKKGNDWLILSGDKVGRAQTPLRDAGEVLISASKYSVLSVDEVEEGEIAETLEVEEEGSMGVESTDILEGEFDENAWTGVVSMFGRARSLRNDQTLAQARSLRSDRAGRALHRDVATELRLNLGCYVATERRVCAVVTQRPSLVRLF</sequence>